<organism evidence="11 12">
    <name type="scientific">Psychrobacillus vulpis</name>
    <dbReference type="NCBI Taxonomy" id="2325572"/>
    <lineage>
        <taxon>Bacteria</taxon>
        <taxon>Bacillati</taxon>
        <taxon>Bacillota</taxon>
        <taxon>Bacilli</taxon>
        <taxon>Bacillales</taxon>
        <taxon>Bacillaceae</taxon>
        <taxon>Psychrobacillus</taxon>
    </lineage>
</organism>
<gene>
    <name evidence="11" type="ORF">FG384_17390</name>
</gene>
<feature type="transmembrane region" description="Helical" evidence="10">
    <location>
        <begin position="296"/>
        <end position="327"/>
    </location>
</feature>
<keyword evidence="9 10" id="KW-0472">Membrane</keyword>
<keyword evidence="6" id="KW-0630">Potassium</keyword>
<dbReference type="OrthoDB" id="9810952at2"/>
<evidence type="ECO:0000256" key="4">
    <source>
        <dbReference type="ARBA" id="ARBA00022538"/>
    </source>
</evidence>
<proteinExistence type="predicted"/>
<dbReference type="GO" id="GO:0015379">
    <property type="term" value="F:potassium:chloride symporter activity"/>
    <property type="evidence" value="ECO:0007669"/>
    <property type="project" value="InterPro"/>
</dbReference>
<evidence type="ECO:0000313" key="11">
    <source>
        <dbReference type="EMBL" id="TQR17694.1"/>
    </source>
</evidence>
<reference evidence="11 12" key="1">
    <citation type="submission" date="2019-06" db="EMBL/GenBank/DDBJ databases">
        <title>Psychrobacillus vulpis sp. nov., a new species isolated from feces of a red fox that inhabits in The Tablas de Daimiel Natural Park, Albacete, Spain.</title>
        <authorList>
            <person name="Rodriguez M."/>
            <person name="Reina J.C."/>
            <person name="Bejar V."/>
            <person name="Llamas I."/>
        </authorList>
    </citation>
    <scope>NUCLEOTIDE SEQUENCE [LARGE SCALE GENOMIC DNA]</scope>
    <source>
        <strain evidence="11 12">Z8</strain>
    </source>
</reference>
<protein>
    <submittedName>
        <fullName evidence="11">Ktr system potassium transporter B</fullName>
    </submittedName>
</protein>
<feature type="transmembrane region" description="Helical" evidence="10">
    <location>
        <begin position="75"/>
        <end position="99"/>
    </location>
</feature>
<comment type="caution">
    <text evidence="11">The sequence shown here is derived from an EMBL/GenBank/DDBJ whole genome shotgun (WGS) entry which is preliminary data.</text>
</comment>
<evidence type="ECO:0000313" key="12">
    <source>
        <dbReference type="Proteomes" id="UP000316626"/>
    </source>
</evidence>
<feature type="transmembrane region" description="Helical" evidence="10">
    <location>
        <begin position="44"/>
        <end position="63"/>
    </location>
</feature>
<evidence type="ECO:0000256" key="1">
    <source>
        <dbReference type="ARBA" id="ARBA00004651"/>
    </source>
</evidence>
<evidence type="ECO:0000256" key="2">
    <source>
        <dbReference type="ARBA" id="ARBA00022448"/>
    </source>
</evidence>
<sequence>MLKHKKRKLLVSPPLIIAGSFLCLIALGTILLKLPFATTTSVSWVDALFVATSATTVTGLSVFDPGTTLTLFGELVLLFLIQCGGIGTMTFAVAILLLLGKKVGLQNRIYLQESFNQQSIGGIVKLTKLILIFVLTVESVAISLLTLHWIPTYGFSDAFYYSLFHVVSAFNNAGFSLFADNLMGFTSDPIVNLILSSLFIIGGLGFVVVVDIFQKKSFRTWSLHTKMMVIGTIGLNVFAAITLFLLEFNNDSTIGKMSLWDKIFTSYFTAVTPRTAGFNMIDYGQMEDPSLLFTMFLMFIGGGSASTASGIKLTTFMVTLLATFAFFRFQEEPSLFGRSIRKETVIRSLAISTVSLAIVFLFTFALTISEKLPLLPLVFEVFSAFGTVGLTMGITNQLSNIGEVLISIVMFLGRIGPLTLFFILTKPKKVNYRYPYDQVITG</sequence>
<keyword evidence="4" id="KW-0633">Potassium transport</keyword>
<dbReference type="GO" id="GO:0005886">
    <property type="term" value="C:plasma membrane"/>
    <property type="evidence" value="ECO:0007669"/>
    <property type="project" value="UniProtKB-SubCell"/>
</dbReference>
<keyword evidence="2" id="KW-0813">Transport</keyword>
<evidence type="ECO:0000256" key="3">
    <source>
        <dbReference type="ARBA" id="ARBA00022475"/>
    </source>
</evidence>
<comment type="subcellular location">
    <subcellularLocation>
        <location evidence="1">Cell membrane</location>
        <topology evidence="1">Multi-pass membrane protein</topology>
    </subcellularLocation>
</comment>
<evidence type="ECO:0000256" key="6">
    <source>
        <dbReference type="ARBA" id="ARBA00022958"/>
    </source>
</evidence>
<keyword evidence="3" id="KW-1003">Cell membrane</keyword>
<dbReference type="Pfam" id="PF02386">
    <property type="entry name" value="TrkH"/>
    <property type="match status" value="1"/>
</dbReference>
<feature type="transmembrane region" description="Helical" evidence="10">
    <location>
        <begin position="374"/>
        <end position="392"/>
    </location>
</feature>
<dbReference type="InterPro" id="IPR003445">
    <property type="entry name" value="Cat_transpt"/>
</dbReference>
<feature type="transmembrane region" description="Helical" evidence="10">
    <location>
        <begin position="225"/>
        <end position="246"/>
    </location>
</feature>
<dbReference type="AlphaFoldDB" id="A0A544TJQ9"/>
<feature type="transmembrane region" description="Helical" evidence="10">
    <location>
        <begin position="404"/>
        <end position="424"/>
    </location>
</feature>
<keyword evidence="5 10" id="KW-0812">Transmembrane</keyword>
<feature type="transmembrane region" description="Helical" evidence="10">
    <location>
        <begin position="190"/>
        <end position="213"/>
    </location>
</feature>
<dbReference type="PANTHER" id="PTHR32024:SF1">
    <property type="entry name" value="KTR SYSTEM POTASSIUM UPTAKE PROTEIN B"/>
    <property type="match status" value="1"/>
</dbReference>
<keyword evidence="8" id="KW-0406">Ion transport</keyword>
<name>A0A544TJQ9_9BACI</name>
<keyword evidence="12" id="KW-1185">Reference proteome</keyword>
<evidence type="ECO:0000256" key="7">
    <source>
        <dbReference type="ARBA" id="ARBA00022989"/>
    </source>
</evidence>
<dbReference type="RefSeq" id="WP_142643959.1">
    <property type="nucleotide sequence ID" value="NZ_VDGI01000025.1"/>
</dbReference>
<feature type="transmembrane region" description="Helical" evidence="10">
    <location>
        <begin position="12"/>
        <end position="32"/>
    </location>
</feature>
<feature type="transmembrane region" description="Helical" evidence="10">
    <location>
        <begin position="348"/>
        <end position="368"/>
    </location>
</feature>
<evidence type="ECO:0000256" key="5">
    <source>
        <dbReference type="ARBA" id="ARBA00022692"/>
    </source>
</evidence>
<dbReference type="PANTHER" id="PTHR32024">
    <property type="entry name" value="TRK SYSTEM POTASSIUM UPTAKE PROTEIN TRKG-RELATED"/>
    <property type="match status" value="1"/>
</dbReference>
<evidence type="ECO:0000256" key="9">
    <source>
        <dbReference type="ARBA" id="ARBA00023136"/>
    </source>
</evidence>
<dbReference type="EMBL" id="VDGI01000025">
    <property type="protein sequence ID" value="TQR17694.1"/>
    <property type="molecule type" value="Genomic_DNA"/>
</dbReference>
<dbReference type="InterPro" id="IPR004772">
    <property type="entry name" value="TrkH"/>
</dbReference>
<evidence type="ECO:0000256" key="8">
    <source>
        <dbReference type="ARBA" id="ARBA00023065"/>
    </source>
</evidence>
<keyword evidence="7 10" id="KW-1133">Transmembrane helix</keyword>
<accession>A0A544TJQ9</accession>
<feature type="transmembrane region" description="Helical" evidence="10">
    <location>
        <begin position="129"/>
        <end position="150"/>
    </location>
</feature>
<dbReference type="NCBIfam" id="TIGR00933">
    <property type="entry name" value="2a38"/>
    <property type="match status" value="1"/>
</dbReference>
<dbReference type="Proteomes" id="UP000316626">
    <property type="component" value="Unassembled WGS sequence"/>
</dbReference>
<evidence type="ECO:0000256" key="10">
    <source>
        <dbReference type="SAM" id="Phobius"/>
    </source>
</evidence>